<dbReference type="Pfam" id="PF01075">
    <property type="entry name" value="Glyco_transf_9"/>
    <property type="match status" value="1"/>
</dbReference>
<dbReference type="SUPFAM" id="SSF53756">
    <property type="entry name" value="UDP-Glycosyltransferase/glycogen phosphorylase"/>
    <property type="match status" value="1"/>
</dbReference>
<reference evidence="3 4" key="1">
    <citation type="journal article" date="2019" name="Nat. Microbiol.">
        <title>Mediterranean grassland soil C-N compound turnover is dependent on rainfall and depth, and is mediated by genomically divergent microorganisms.</title>
        <authorList>
            <person name="Diamond S."/>
            <person name="Andeer P.F."/>
            <person name="Li Z."/>
            <person name="Crits-Christoph A."/>
            <person name="Burstein D."/>
            <person name="Anantharaman K."/>
            <person name="Lane K.R."/>
            <person name="Thomas B.C."/>
            <person name="Pan C."/>
            <person name="Northen T.R."/>
            <person name="Banfield J.F."/>
        </authorList>
    </citation>
    <scope>NUCLEOTIDE SEQUENCE [LARGE SCALE GENOMIC DNA]</scope>
    <source>
        <strain evidence="3">WS_11</strain>
    </source>
</reference>
<accession>A0A538U582</accession>
<dbReference type="Proteomes" id="UP000319771">
    <property type="component" value="Unassembled WGS sequence"/>
</dbReference>
<dbReference type="GO" id="GO:0008713">
    <property type="term" value="F:ADP-heptose-lipopolysaccharide heptosyltransferase activity"/>
    <property type="evidence" value="ECO:0007669"/>
    <property type="project" value="TreeGrafter"/>
</dbReference>
<dbReference type="PANTHER" id="PTHR30160">
    <property type="entry name" value="TETRAACYLDISACCHARIDE 4'-KINASE-RELATED"/>
    <property type="match status" value="1"/>
</dbReference>
<dbReference type="GO" id="GO:0009244">
    <property type="term" value="P:lipopolysaccharide core region biosynthetic process"/>
    <property type="evidence" value="ECO:0007669"/>
    <property type="project" value="TreeGrafter"/>
</dbReference>
<evidence type="ECO:0000256" key="1">
    <source>
        <dbReference type="ARBA" id="ARBA00022676"/>
    </source>
</evidence>
<keyword evidence="2 3" id="KW-0808">Transferase</keyword>
<dbReference type="EMBL" id="VBPB01000187">
    <property type="protein sequence ID" value="TMQ71056.1"/>
    <property type="molecule type" value="Genomic_DNA"/>
</dbReference>
<comment type="caution">
    <text evidence="3">The sequence shown here is derived from an EMBL/GenBank/DDBJ whole genome shotgun (WGS) entry which is preliminary data.</text>
</comment>
<sequence>MARGGHQRAIQDGGFRRIAVLRLSSLGDVILTQPVLQALAAAFPEAHLTYWVKEEFADLVRHDPAVAHVRVLEREARRLEDLLSMSAELEDADLIVDLHGNLRTRILTMGHRARVLRSPSFRLRRAAQIYLRWARPPRPPTVLARHAAALAPLAIACAEVPRVHAGPEAETWAAAWLAAWGEGAPPVAMIPGAAHATKRWPEAHWLALHERLRARGERLLYFGLEADRARLPDLAARVAADPASRWCAERLARVAALLSHCRCAVAGDTGLMHLAAARGLKVVAMFGSTAPELGFAPAGFGHAVLCRHEPCQPCTLHGRERCPQGHFRCMVGLTPQAVADAAASLGREA</sequence>
<name>A0A538U582_UNCEI</name>
<evidence type="ECO:0000256" key="2">
    <source>
        <dbReference type="ARBA" id="ARBA00022679"/>
    </source>
</evidence>
<keyword evidence="1" id="KW-0328">Glycosyltransferase</keyword>
<dbReference type="CDD" id="cd03789">
    <property type="entry name" value="GT9_LPS_heptosyltransferase"/>
    <property type="match status" value="1"/>
</dbReference>
<dbReference type="GO" id="GO:0005829">
    <property type="term" value="C:cytosol"/>
    <property type="evidence" value="ECO:0007669"/>
    <property type="project" value="TreeGrafter"/>
</dbReference>
<proteinExistence type="predicted"/>
<protein>
    <submittedName>
        <fullName evidence="3">Glycosyltransferase family 9 protein</fullName>
    </submittedName>
</protein>
<dbReference type="AlphaFoldDB" id="A0A538U582"/>
<dbReference type="PANTHER" id="PTHR30160:SF1">
    <property type="entry name" value="LIPOPOLYSACCHARIDE 1,2-N-ACETYLGLUCOSAMINETRANSFERASE-RELATED"/>
    <property type="match status" value="1"/>
</dbReference>
<dbReference type="Gene3D" id="3.40.50.2000">
    <property type="entry name" value="Glycogen Phosphorylase B"/>
    <property type="match status" value="2"/>
</dbReference>
<dbReference type="InterPro" id="IPR051199">
    <property type="entry name" value="LPS_LOS_Heptosyltrfase"/>
</dbReference>
<dbReference type="InterPro" id="IPR002201">
    <property type="entry name" value="Glyco_trans_9"/>
</dbReference>
<evidence type="ECO:0000313" key="3">
    <source>
        <dbReference type="EMBL" id="TMQ71056.1"/>
    </source>
</evidence>
<organism evidence="3 4">
    <name type="scientific">Eiseniibacteriota bacterium</name>
    <dbReference type="NCBI Taxonomy" id="2212470"/>
    <lineage>
        <taxon>Bacteria</taxon>
        <taxon>Candidatus Eiseniibacteriota</taxon>
    </lineage>
</organism>
<evidence type="ECO:0000313" key="4">
    <source>
        <dbReference type="Proteomes" id="UP000319771"/>
    </source>
</evidence>
<gene>
    <name evidence="3" type="ORF">E6K81_11050</name>
</gene>